<dbReference type="InterPro" id="IPR057678">
    <property type="entry name" value="DUF7918"/>
</dbReference>
<keyword evidence="4" id="KW-1185">Reference proteome</keyword>
<organism evidence="3 4">
    <name type="scientific">Cladophialophora chaetospira</name>
    <dbReference type="NCBI Taxonomy" id="386627"/>
    <lineage>
        <taxon>Eukaryota</taxon>
        <taxon>Fungi</taxon>
        <taxon>Dikarya</taxon>
        <taxon>Ascomycota</taxon>
        <taxon>Pezizomycotina</taxon>
        <taxon>Eurotiomycetes</taxon>
        <taxon>Chaetothyriomycetidae</taxon>
        <taxon>Chaetothyriales</taxon>
        <taxon>Herpotrichiellaceae</taxon>
        <taxon>Cladophialophora</taxon>
    </lineage>
</organism>
<proteinExistence type="predicted"/>
<feature type="domain" description="DUF7918" evidence="2">
    <location>
        <begin position="14"/>
        <end position="55"/>
    </location>
</feature>
<evidence type="ECO:0000259" key="2">
    <source>
        <dbReference type="Pfam" id="PF25534"/>
    </source>
</evidence>
<gene>
    <name evidence="3" type="ORF">H2200_005916</name>
</gene>
<dbReference type="Proteomes" id="UP001172673">
    <property type="component" value="Unassembled WGS sequence"/>
</dbReference>
<accession>A0AA38X9Z2</accession>
<evidence type="ECO:0000313" key="3">
    <source>
        <dbReference type="EMBL" id="KAJ9609589.1"/>
    </source>
</evidence>
<name>A0AA38X9Z2_9EURO</name>
<evidence type="ECO:0000256" key="1">
    <source>
        <dbReference type="SAM" id="MobiDB-lite"/>
    </source>
</evidence>
<dbReference type="EMBL" id="JAPDRK010000008">
    <property type="protein sequence ID" value="KAJ9609589.1"/>
    <property type="molecule type" value="Genomic_DNA"/>
</dbReference>
<reference evidence="3" key="1">
    <citation type="submission" date="2022-10" db="EMBL/GenBank/DDBJ databases">
        <title>Culturing micro-colonial fungi from biological soil crusts in the Mojave desert and describing Neophaeococcomyces mojavensis, and introducing the new genera and species Taxawa tesnikishii.</title>
        <authorList>
            <person name="Kurbessoian T."/>
            <person name="Stajich J.E."/>
        </authorList>
    </citation>
    <scope>NUCLEOTIDE SEQUENCE</scope>
    <source>
        <strain evidence="3">TK_41</strain>
    </source>
</reference>
<dbReference type="AlphaFoldDB" id="A0AA38X9Z2"/>
<comment type="caution">
    <text evidence="3">The sequence shown here is derived from an EMBL/GenBank/DDBJ whole genome shotgun (WGS) entry which is preliminary data.</text>
</comment>
<protein>
    <recommendedName>
        <fullName evidence="2">DUF7918 domain-containing protein</fullName>
    </recommendedName>
</protein>
<evidence type="ECO:0000313" key="4">
    <source>
        <dbReference type="Proteomes" id="UP001172673"/>
    </source>
</evidence>
<dbReference type="Pfam" id="PF25534">
    <property type="entry name" value="DUF7918"/>
    <property type="match status" value="1"/>
</dbReference>
<sequence>MAMQFNANRRGAPRELRKSPKRTISKKVDRTLVATFIFKYRSKNALQVLGVIPRSPSPVPLEARDPTSLSHEEAVELIRRQQVQLDAANVKIKKENTEVAGKFIPFKREARDYLGAIGGSRKRARQEVVTIDLTDD</sequence>
<feature type="region of interest" description="Disordered" evidence="1">
    <location>
        <begin position="1"/>
        <end position="23"/>
    </location>
</feature>